<comment type="caution">
    <text evidence="10">The sequence shown here is derived from an EMBL/GenBank/DDBJ whole genome shotgun (WGS) entry which is preliminary data.</text>
</comment>
<dbReference type="AlphaFoldDB" id="V4TP48"/>
<comment type="subcellular location">
    <subcellularLocation>
        <location evidence="1">Cell membrane</location>
        <topology evidence="1">Single-pass membrane protein</topology>
    </subcellularLocation>
</comment>
<keyword evidence="11" id="KW-1185">Reference proteome</keyword>
<evidence type="ECO:0000313" key="11">
    <source>
        <dbReference type="Proteomes" id="UP000017819"/>
    </source>
</evidence>
<name>V4TP48_9HYPH</name>
<keyword evidence="10" id="KW-0969">Cilium</keyword>
<keyword evidence="10" id="KW-0966">Cell projection</keyword>
<dbReference type="Gene3D" id="3.30.1330.60">
    <property type="entry name" value="OmpA-like domain"/>
    <property type="match status" value="1"/>
</dbReference>
<evidence type="ECO:0000256" key="6">
    <source>
        <dbReference type="ARBA" id="ARBA00023136"/>
    </source>
</evidence>
<organism evidence="10 11">
    <name type="scientific">Lutibaculum baratangense AMV1</name>
    <dbReference type="NCBI Taxonomy" id="631454"/>
    <lineage>
        <taxon>Bacteria</taxon>
        <taxon>Pseudomonadati</taxon>
        <taxon>Pseudomonadota</taxon>
        <taxon>Alphaproteobacteria</taxon>
        <taxon>Hyphomicrobiales</taxon>
        <taxon>Tepidamorphaceae</taxon>
        <taxon>Lutibaculum</taxon>
    </lineage>
</organism>
<dbReference type="EMBL" id="AWXZ01000004">
    <property type="protein sequence ID" value="ESR27458.1"/>
    <property type="molecule type" value="Genomic_DNA"/>
</dbReference>
<keyword evidence="6 7" id="KW-0472">Membrane</keyword>
<dbReference type="STRING" id="631454.N177_0062"/>
<dbReference type="PANTHER" id="PTHR30329">
    <property type="entry name" value="STATOR ELEMENT OF FLAGELLAR MOTOR COMPLEX"/>
    <property type="match status" value="1"/>
</dbReference>
<keyword evidence="4 8" id="KW-0812">Transmembrane</keyword>
<proteinExistence type="inferred from homology"/>
<evidence type="ECO:0000256" key="3">
    <source>
        <dbReference type="ARBA" id="ARBA00022475"/>
    </source>
</evidence>
<dbReference type="InterPro" id="IPR036737">
    <property type="entry name" value="OmpA-like_sf"/>
</dbReference>
<dbReference type="GO" id="GO:0005886">
    <property type="term" value="C:plasma membrane"/>
    <property type="evidence" value="ECO:0007669"/>
    <property type="project" value="UniProtKB-SubCell"/>
</dbReference>
<evidence type="ECO:0000256" key="2">
    <source>
        <dbReference type="ARBA" id="ARBA00008914"/>
    </source>
</evidence>
<accession>V4TP48</accession>
<dbReference type="InterPro" id="IPR025713">
    <property type="entry name" value="MotB-like_N_dom"/>
</dbReference>
<dbReference type="InterPro" id="IPR006665">
    <property type="entry name" value="OmpA-like"/>
</dbReference>
<dbReference type="RefSeq" id="WP_023430220.1">
    <property type="nucleotide sequence ID" value="NZ_AWXZ01000004.1"/>
</dbReference>
<protein>
    <submittedName>
        <fullName evidence="10">Flagellar motor rotation protein MotB</fullName>
    </submittedName>
</protein>
<evidence type="ECO:0000313" key="10">
    <source>
        <dbReference type="EMBL" id="ESR27458.1"/>
    </source>
</evidence>
<evidence type="ECO:0000259" key="9">
    <source>
        <dbReference type="PROSITE" id="PS51123"/>
    </source>
</evidence>
<dbReference type="Pfam" id="PF13677">
    <property type="entry name" value="MotB_plug"/>
    <property type="match status" value="1"/>
</dbReference>
<evidence type="ECO:0000256" key="7">
    <source>
        <dbReference type="PROSITE-ProRule" id="PRU00473"/>
    </source>
</evidence>
<evidence type="ECO:0000256" key="8">
    <source>
        <dbReference type="SAM" id="Phobius"/>
    </source>
</evidence>
<dbReference type="CDD" id="cd07185">
    <property type="entry name" value="OmpA_C-like"/>
    <property type="match status" value="1"/>
</dbReference>
<evidence type="ECO:0000256" key="5">
    <source>
        <dbReference type="ARBA" id="ARBA00022989"/>
    </source>
</evidence>
<keyword evidence="3" id="KW-1003">Cell membrane</keyword>
<feature type="transmembrane region" description="Helical" evidence="8">
    <location>
        <begin position="12"/>
        <end position="36"/>
    </location>
</feature>
<keyword evidence="5 8" id="KW-1133">Transmembrane helix</keyword>
<dbReference type="PROSITE" id="PS51123">
    <property type="entry name" value="OMPA_2"/>
    <property type="match status" value="1"/>
</dbReference>
<dbReference type="eggNOG" id="COG1360">
    <property type="taxonomic scope" value="Bacteria"/>
</dbReference>
<dbReference type="InterPro" id="IPR050330">
    <property type="entry name" value="Bact_OuterMem_StrucFunc"/>
</dbReference>
<sequence length="283" mass="31710">MRRRNWDGATGAPKWIVTFADLMSLLAAFFILIISFSIQDEEKLQIVAGSMRDAFGVDLESRRSGVIELEGLPERQYLKRQSPVPTEDDTSFAEFRHDENLKQGPEANTHRLEEAEIETPRRFATAAASLRQAWQEMPEILELSDQIIFQETEEGLEMQIVDQEGRSMFPPGSRRPYERTRLLLETMASKLALMPNRLVITGHTGAETETAPGRSDWDLSAERALTVRGILAAHGLPDDRFATVSGAADSEPLFPENPFMAANRRITILLKAEKPPVPPGLEP</sequence>
<gene>
    <name evidence="10" type="ORF">N177_0062</name>
</gene>
<evidence type="ECO:0000256" key="4">
    <source>
        <dbReference type="ARBA" id="ARBA00022692"/>
    </source>
</evidence>
<dbReference type="PANTHER" id="PTHR30329:SF21">
    <property type="entry name" value="LIPOPROTEIN YIAD-RELATED"/>
    <property type="match status" value="1"/>
</dbReference>
<comment type="similarity">
    <text evidence="2">Belongs to the MotB family.</text>
</comment>
<dbReference type="PATRIC" id="fig|631454.5.peg.61"/>
<dbReference type="Proteomes" id="UP000017819">
    <property type="component" value="Unassembled WGS sequence"/>
</dbReference>
<dbReference type="Pfam" id="PF00691">
    <property type="entry name" value="OmpA"/>
    <property type="match status" value="1"/>
</dbReference>
<keyword evidence="10" id="KW-0282">Flagellum</keyword>
<dbReference type="OrthoDB" id="7170686at2"/>
<feature type="domain" description="OmpA-like" evidence="9">
    <location>
        <begin position="156"/>
        <end position="274"/>
    </location>
</feature>
<dbReference type="SUPFAM" id="SSF103088">
    <property type="entry name" value="OmpA-like"/>
    <property type="match status" value="1"/>
</dbReference>
<evidence type="ECO:0000256" key="1">
    <source>
        <dbReference type="ARBA" id="ARBA00004162"/>
    </source>
</evidence>
<reference evidence="10 11" key="1">
    <citation type="journal article" date="2014" name="Genome Announc.">
        <title>Draft Genome Sequence of Lutibaculum baratangense Strain AMV1T, Isolated from a Mud Volcano in Andamans, India.</title>
        <authorList>
            <person name="Singh A."/>
            <person name="Sreenivas A."/>
            <person name="Sathyanarayana Reddy G."/>
            <person name="Pinnaka A.K."/>
            <person name="Shivaji S."/>
        </authorList>
    </citation>
    <scope>NUCLEOTIDE SEQUENCE [LARGE SCALE GENOMIC DNA]</scope>
    <source>
        <strain evidence="10 11">AMV1</strain>
    </source>
</reference>